<protein>
    <recommendedName>
        <fullName evidence="4 9">Protein-L-isoaspartate O-methyltransferase</fullName>
        <ecNumber evidence="3 9">2.1.1.77</ecNumber>
    </recommendedName>
</protein>
<keyword evidence="7 10" id="KW-0808">Transferase</keyword>
<dbReference type="KEGG" id="suln:FJR47_05630"/>
<dbReference type="NCBIfam" id="TIGR00080">
    <property type="entry name" value="pimt"/>
    <property type="match status" value="1"/>
</dbReference>
<evidence type="ECO:0000256" key="1">
    <source>
        <dbReference type="ARBA" id="ARBA00004496"/>
    </source>
</evidence>
<gene>
    <name evidence="10" type="primary">pcm</name>
    <name evidence="10" type="ORF">FJR47_05630</name>
</gene>
<dbReference type="EMBL" id="CP041166">
    <property type="protein sequence ID" value="QFR43407.1"/>
    <property type="molecule type" value="Genomic_DNA"/>
</dbReference>
<dbReference type="GO" id="GO:0004719">
    <property type="term" value="F:protein-L-isoaspartate (D-aspartate) O-methyltransferase activity"/>
    <property type="evidence" value="ECO:0007669"/>
    <property type="project" value="UniProtKB-UniRule"/>
</dbReference>
<reference evidence="11" key="1">
    <citation type="submission" date="2019-06" db="EMBL/GenBank/DDBJ databases">
        <title>Sulfurimonas gotlandica sp. nov., a chemoautotrophic and psychrotolerant epsilonproteobacterium isolated from a pelagic redoxcline, and an emended description of the genus Sulfurimonas.</title>
        <authorList>
            <person name="Wang S."/>
            <person name="Jiang L."/>
            <person name="Shao Z."/>
        </authorList>
    </citation>
    <scope>NUCLEOTIDE SEQUENCE [LARGE SCALE GENOMIC DNA]</scope>
    <source>
        <strain evidence="11">1-1N</strain>
    </source>
</reference>
<dbReference type="SUPFAM" id="SSF53335">
    <property type="entry name" value="S-adenosyl-L-methionine-dependent methyltransferases"/>
    <property type="match status" value="1"/>
</dbReference>
<evidence type="ECO:0000256" key="6">
    <source>
        <dbReference type="ARBA" id="ARBA00022603"/>
    </source>
</evidence>
<dbReference type="GO" id="GO:0030091">
    <property type="term" value="P:protein repair"/>
    <property type="evidence" value="ECO:0007669"/>
    <property type="project" value="UniProtKB-UniRule"/>
</dbReference>
<evidence type="ECO:0000256" key="8">
    <source>
        <dbReference type="ARBA" id="ARBA00022691"/>
    </source>
</evidence>
<name>A0AAJ4A3X3_9BACT</name>
<dbReference type="RefSeq" id="WP_152299470.1">
    <property type="nucleotide sequence ID" value="NZ_CP041166.1"/>
</dbReference>
<sequence>MYSNNEMVDYLINVGALHSSRIIEAFRHVDRADFVADRSAMDIYEDYPLGIGNGQTISQPRTVAMMLEMLSPKEGDKILDIGSGSGWTTALLAYVVGEGGSVTGVERVGELVKFGSFNLKKYKFKNAKIVQSGDELGIAGEKFDRILVSAAADELPYELIKQLKVGGKLVIPIQSSVFEIVKKEGGEFDANEHYGFAFVPLIYK</sequence>
<dbReference type="PANTHER" id="PTHR11579">
    <property type="entry name" value="PROTEIN-L-ISOASPARTATE O-METHYLTRANSFERASE"/>
    <property type="match status" value="1"/>
</dbReference>
<keyword evidence="11" id="KW-1185">Reference proteome</keyword>
<organism evidence="10 11">
    <name type="scientific">Sulfurimonas xiamenensis</name>
    <dbReference type="NCBI Taxonomy" id="2590021"/>
    <lineage>
        <taxon>Bacteria</taxon>
        <taxon>Pseudomonadati</taxon>
        <taxon>Campylobacterota</taxon>
        <taxon>Epsilonproteobacteria</taxon>
        <taxon>Campylobacterales</taxon>
        <taxon>Sulfurimonadaceae</taxon>
        <taxon>Sulfurimonas</taxon>
    </lineage>
</organism>
<dbReference type="CDD" id="cd02440">
    <property type="entry name" value="AdoMet_MTases"/>
    <property type="match status" value="1"/>
</dbReference>
<evidence type="ECO:0000313" key="11">
    <source>
        <dbReference type="Proteomes" id="UP000326061"/>
    </source>
</evidence>
<dbReference type="GO" id="GO:0005737">
    <property type="term" value="C:cytoplasm"/>
    <property type="evidence" value="ECO:0007669"/>
    <property type="project" value="UniProtKB-SubCell"/>
</dbReference>
<dbReference type="PANTHER" id="PTHR11579:SF0">
    <property type="entry name" value="PROTEIN-L-ISOASPARTATE(D-ASPARTATE) O-METHYLTRANSFERASE"/>
    <property type="match status" value="1"/>
</dbReference>
<accession>A0AAJ4A3X3</accession>
<dbReference type="Proteomes" id="UP000326061">
    <property type="component" value="Chromosome"/>
</dbReference>
<dbReference type="InterPro" id="IPR000682">
    <property type="entry name" value="PCMT"/>
</dbReference>
<dbReference type="GO" id="GO:0032259">
    <property type="term" value="P:methylation"/>
    <property type="evidence" value="ECO:0007669"/>
    <property type="project" value="UniProtKB-KW"/>
</dbReference>
<dbReference type="AlphaFoldDB" id="A0AAJ4A3X3"/>
<dbReference type="Gene3D" id="3.40.50.150">
    <property type="entry name" value="Vaccinia Virus protein VP39"/>
    <property type="match status" value="1"/>
</dbReference>
<evidence type="ECO:0000256" key="9">
    <source>
        <dbReference type="NCBIfam" id="TIGR00080"/>
    </source>
</evidence>
<evidence type="ECO:0000256" key="2">
    <source>
        <dbReference type="ARBA" id="ARBA00005369"/>
    </source>
</evidence>
<keyword evidence="6 10" id="KW-0489">Methyltransferase</keyword>
<proteinExistence type="inferred from homology"/>
<dbReference type="EC" id="2.1.1.77" evidence="3 9"/>
<comment type="similarity">
    <text evidence="2">Belongs to the methyltransferase superfamily. L-isoaspartyl/D-aspartyl protein methyltransferase family.</text>
</comment>
<keyword evidence="8" id="KW-0949">S-adenosyl-L-methionine</keyword>
<evidence type="ECO:0000256" key="4">
    <source>
        <dbReference type="ARBA" id="ARBA00013346"/>
    </source>
</evidence>
<comment type="subcellular location">
    <subcellularLocation>
        <location evidence="1">Cytoplasm</location>
    </subcellularLocation>
</comment>
<evidence type="ECO:0000256" key="7">
    <source>
        <dbReference type="ARBA" id="ARBA00022679"/>
    </source>
</evidence>
<dbReference type="InterPro" id="IPR029063">
    <property type="entry name" value="SAM-dependent_MTases_sf"/>
</dbReference>
<keyword evidence="5" id="KW-0963">Cytoplasm</keyword>
<dbReference type="Pfam" id="PF01135">
    <property type="entry name" value="PCMT"/>
    <property type="match status" value="1"/>
</dbReference>
<evidence type="ECO:0000313" key="10">
    <source>
        <dbReference type="EMBL" id="QFR43407.1"/>
    </source>
</evidence>
<evidence type="ECO:0000256" key="3">
    <source>
        <dbReference type="ARBA" id="ARBA00011890"/>
    </source>
</evidence>
<evidence type="ECO:0000256" key="5">
    <source>
        <dbReference type="ARBA" id="ARBA00022490"/>
    </source>
</evidence>